<dbReference type="PANTHER" id="PTHR24211">
    <property type="entry name" value="LIM DOMAIN-CONTAINING PROTEIN"/>
    <property type="match status" value="1"/>
</dbReference>
<evidence type="ECO:0000256" key="1">
    <source>
        <dbReference type="ARBA" id="ARBA00022723"/>
    </source>
</evidence>
<evidence type="ECO:0000256" key="2">
    <source>
        <dbReference type="ARBA" id="ARBA00022737"/>
    </source>
</evidence>
<accession>A0A653CR12</accession>
<gene>
    <name evidence="8" type="ORF">CALMAC_LOCUS11145</name>
</gene>
<organism evidence="8 9">
    <name type="scientific">Callosobruchus maculatus</name>
    <name type="common">Southern cowpea weevil</name>
    <name type="synonym">Pulse bruchid</name>
    <dbReference type="NCBI Taxonomy" id="64391"/>
    <lineage>
        <taxon>Eukaryota</taxon>
        <taxon>Metazoa</taxon>
        <taxon>Ecdysozoa</taxon>
        <taxon>Arthropoda</taxon>
        <taxon>Hexapoda</taxon>
        <taxon>Insecta</taxon>
        <taxon>Pterygota</taxon>
        <taxon>Neoptera</taxon>
        <taxon>Endopterygota</taxon>
        <taxon>Coleoptera</taxon>
        <taxon>Polyphaga</taxon>
        <taxon>Cucujiformia</taxon>
        <taxon>Chrysomeloidea</taxon>
        <taxon>Chrysomelidae</taxon>
        <taxon>Bruchinae</taxon>
        <taxon>Bruchini</taxon>
        <taxon>Callosobruchus</taxon>
    </lineage>
</organism>
<dbReference type="PROSITE" id="PS51303">
    <property type="entry name" value="PET"/>
    <property type="match status" value="1"/>
</dbReference>
<keyword evidence="9" id="KW-1185">Reference proteome</keyword>
<keyword evidence="4 5" id="KW-0440">LIM domain</keyword>
<dbReference type="CDD" id="cd09341">
    <property type="entry name" value="LIM2_Testin_like"/>
    <property type="match status" value="1"/>
</dbReference>
<sequence length="827" mass="92532">MSDETEVLETPNWLLELEAKRERRLKARLGHETGAGAACLKCGDKCPGLDLHFWRKCCKACKCSKEEHAVPDNDIYGWAEFQLLGSTPNRIKRKILLPGKKDEIELDWAPKGNNETVDRYLKTLPPDQLPVKGSQAAQDRKQLLHKQIPIHDIDPALCHDLTNDELSKMNEYIAHVKKSSVGVGRIVSLSNIIKGNLHMLNPSEAALISSRFPKGIPLSDVVKLCAQDKANDLSQGLQKIGLHSKALPNHVPNNVTAFEKMYPLTPNKICDISNATYPNEIQQKNPKVQYSTHLPCRKNVEAADQMPCDVVEKYPHNPNFDPKKVPSQFLNENNSSGETLKKKFLPEQIKTGFNEDEQLSSFGLNHGCGNASAFVPYSANYSPLKPNYSINPQGKQIYSSESVEHARYPGCDDPNLRYEDLAPAEPGFSRNLSGKPTPKGQIVGSESCSTKQALSEQLGDLDCQSGAGILHIGRPAMQNVIPAQYNIHSDTQTPVSVPKSIKDLAFSTYGLSDVDLRSIQNLEKASEPYLTNRHLVKEALSNAHPILGDRNVIPDVEMNTDDTSSTGQVKCSKKLSEIFPNRLGIHEDFVRPSDVRIGAIRDIDIEYPENRSALESGNDFCDDYSPETIKEILNNIKLPDCHYCKKPFEENEFAVTIDRANVLFHARCFKCAGCNQMIVDNMYFYHKETDNIYCGRDYAKVRGVPRCKACDELIFTKEYTLAENATFHLKHFCCIECDTPLADRRYTLDDGMPYCLPCFEQSKANKCSGCLNAIKPDEIGCNLNGIHFHADDDCFACIVCKKPLMGEKLLLRNEKLYCSHVCYGLVK</sequence>
<dbReference type="FunFam" id="2.10.110.10:FF:000005">
    <property type="entry name" value="Testin isoform 1"/>
    <property type="match status" value="1"/>
</dbReference>
<evidence type="ECO:0008006" key="10">
    <source>
        <dbReference type="Google" id="ProtNLM"/>
    </source>
</evidence>
<feature type="domain" description="LIM zinc-binding" evidence="6">
    <location>
        <begin position="639"/>
        <end position="704"/>
    </location>
</feature>
<dbReference type="Proteomes" id="UP000410492">
    <property type="component" value="Unassembled WGS sequence"/>
</dbReference>
<dbReference type="PANTHER" id="PTHR24211:SF22">
    <property type="entry name" value="TESTIN"/>
    <property type="match status" value="1"/>
</dbReference>
<dbReference type="EMBL" id="CAACVG010008570">
    <property type="protein sequence ID" value="VEN50345.1"/>
    <property type="molecule type" value="Genomic_DNA"/>
</dbReference>
<dbReference type="InterPro" id="IPR001781">
    <property type="entry name" value="Znf_LIM"/>
</dbReference>
<protein>
    <recommendedName>
        <fullName evidence="10">Testin</fullName>
    </recommendedName>
</protein>
<dbReference type="GO" id="GO:0008270">
    <property type="term" value="F:zinc ion binding"/>
    <property type="evidence" value="ECO:0007669"/>
    <property type="project" value="InterPro"/>
</dbReference>
<dbReference type="SMART" id="SM00132">
    <property type="entry name" value="LIM"/>
    <property type="match status" value="3"/>
</dbReference>
<keyword evidence="3 5" id="KW-0862">Zinc</keyword>
<evidence type="ECO:0000259" key="7">
    <source>
        <dbReference type="PROSITE" id="PS51303"/>
    </source>
</evidence>
<evidence type="ECO:0000259" key="6">
    <source>
        <dbReference type="PROSITE" id="PS50023"/>
    </source>
</evidence>
<keyword evidence="2" id="KW-0677">Repeat</keyword>
<dbReference type="SUPFAM" id="SSF57716">
    <property type="entry name" value="Glucocorticoid receptor-like (DNA-binding domain)"/>
    <property type="match status" value="2"/>
</dbReference>
<dbReference type="Pfam" id="PF06297">
    <property type="entry name" value="PET"/>
    <property type="match status" value="1"/>
</dbReference>
<dbReference type="Gene3D" id="2.10.110.10">
    <property type="entry name" value="Cysteine Rich Protein"/>
    <property type="match status" value="3"/>
</dbReference>
<proteinExistence type="predicted"/>
<dbReference type="PROSITE" id="PS50023">
    <property type="entry name" value="LIM_DOMAIN_2"/>
    <property type="match status" value="2"/>
</dbReference>
<dbReference type="PROSITE" id="PS00478">
    <property type="entry name" value="LIM_DOMAIN_1"/>
    <property type="match status" value="2"/>
</dbReference>
<dbReference type="AlphaFoldDB" id="A0A653CR12"/>
<reference evidence="8 9" key="1">
    <citation type="submission" date="2019-01" db="EMBL/GenBank/DDBJ databases">
        <authorList>
            <person name="Sayadi A."/>
        </authorList>
    </citation>
    <scope>NUCLEOTIDE SEQUENCE [LARGE SCALE GENOMIC DNA]</scope>
</reference>
<dbReference type="Pfam" id="PF00412">
    <property type="entry name" value="LIM"/>
    <property type="match status" value="3"/>
</dbReference>
<evidence type="ECO:0000313" key="8">
    <source>
        <dbReference type="EMBL" id="VEN50345.1"/>
    </source>
</evidence>
<evidence type="ECO:0000256" key="4">
    <source>
        <dbReference type="ARBA" id="ARBA00023038"/>
    </source>
</evidence>
<dbReference type="InterPro" id="IPR047120">
    <property type="entry name" value="Pk/Esn/Tes"/>
</dbReference>
<evidence type="ECO:0000256" key="5">
    <source>
        <dbReference type="PROSITE-ProRule" id="PRU00125"/>
    </source>
</evidence>
<name>A0A653CR12_CALMS</name>
<evidence type="ECO:0000256" key="3">
    <source>
        <dbReference type="ARBA" id="ARBA00022833"/>
    </source>
</evidence>
<dbReference type="InterPro" id="IPR010442">
    <property type="entry name" value="PET_domain"/>
</dbReference>
<dbReference type="OrthoDB" id="10069167at2759"/>
<feature type="domain" description="PET" evidence="7">
    <location>
        <begin position="87"/>
        <end position="194"/>
    </location>
</feature>
<feature type="domain" description="LIM zinc-binding" evidence="6">
    <location>
        <begin position="705"/>
        <end position="765"/>
    </location>
</feature>
<keyword evidence="1 5" id="KW-0479">Metal-binding</keyword>
<evidence type="ECO:0000313" key="9">
    <source>
        <dbReference type="Proteomes" id="UP000410492"/>
    </source>
</evidence>